<name>A0A383AG68_9ZZZZ</name>
<accession>A0A383AG68</accession>
<gene>
    <name evidence="1" type="ORF">METZ01_LOCUS459433</name>
</gene>
<proteinExistence type="predicted"/>
<organism evidence="1">
    <name type="scientific">marine metagenome</name>
    <dbReference type="NCBI Taxonomy" id="408172"/>
    <lineage>
        <taxon>unclassified sequences</taxon>
        <taxon>metagenomes</taxon>
        <taxon>ecological metagenomes</taxon>
    </lineage>
</organism>
<protein>
    <submittedName>
        <fullName evidence="1">Uncharacterized protein</fullName>
    </submittedName>
</protein>
<reference evidence="1" key="1">
    <citation type="submission" date="2018-05" db="EMBL/GenBank/DDBJ databases">
        <authorList>
            <person name="Lanie J.A."/>
            <person name="Ng W.-L."/>
            <person name="Kazmierczak K.M."/>
            <person name="Andrzejewski T.M."/>
            <person name="Davidsen T.M."/>
            <person name="Wayne K.J."/>
            <person name="Tettelin H."/>
            <person name="Glass J.I."/>
            <person name="Rusch D."/>
            <person name="Podicherti R."/>
            <person name="Tsui H.-C.T."/>
            <person name="Winkler M.E."/>
        </authorList>
    </citation>
    <scope>NUCLEOTIDE SEQUENCE</scope>
</reference>
<dbReference type="AlphaFoldDB" id="A0A383AG68"/>
<feature type="non-terminal residue" evidence="1">
    <location>
        <position position="86"/>
    </location>
</feature>
<evidence type="ECO:0000313" key="1">
    <source>
        <dbReference type="EMBL" id="SVE06579.1"/>
    </source>
</evidence>
<sequence>MTKIDQFESVFRSADKPLFRYDPFVVNSALVLTDLEGEKAEAFSALAGKYLGVSGEEGAISIQLASAGDFSSIEQCLGLFEETKPD</sequence>
<dbReference type="EMBL" id="UINC01191774">
    <property type="protein sequence ID" value="SVE06579.1"/>
    <property type="molecule type" value="Genomic_DNA"/>
</dbReference>